<name>A0A6C0BRZ1_9ZZZZ</name>
<reference evidence="1" key="1">
    <citation type="journal article" date="2020" name="Nature">
        <title>Giant virus diversity and host interactions through global metagenomics.</title>
        <authorList>
            <person name="Schulz F."/>
            <person name="Roux S."/>
            <person name="Paez-Espino D."/>
            <person name="Jungbluth S."/>
            <person name="Walsh D.A."/>
            <person name="Denef V.J."/>
            <person name="McMahon K.D."/>
            <person name="Konstantinidis K.T."/>
            <person name="Eloe-Fadrosh E.A."/>
            <person name="Kyrpides N.C."/>
            <person name="Woyke T."/>
        </authorList>
    </citation>
    <scope>NUCLEOTIDE SEQUENCE</scope>
    <source>
        <strain evidence="1">GVMAG-M-3300018428-35</strain>
    </source>
</reference>
<proteinExistence type="predicted"/>
<protein>
    <submittedName>
        <fullName evidence="1">Uncharacterized protein</fullName>
    </submittedName>
</protein>
<dbReference type="AlphaFoldDB" id="A0A6C0BRZ1"/>
<evidence type="ECO:0000313" key="1">
    <source>
        <dbReference type="EMBL" id="QHS95195.1"/>
    </source>
</evidence>
<accession>A0A6C0BRZ1</accession>
<sequence>MRYYYSLMRYHISACNYHRIRKKIKISNDALLNNRRKLRVLENNRRNFNYENSFIKKILTNL</sequence>
<organism evidence="1">
    <name type="scientific">viral metagenome</name>
    <dbReference type="NCBI Taxonomy" id="1070528"/>
    <lineage>
        <taxon>unclassified sequences</taxon>
        <taxon>metagenomes</taxon>
        <taxon>organismal metagenomes</taxon>
    </lineage>
</organism>
<dbReference type="EMBL" id="MN739245">
    <property type="protein sequence ID" value="QHS95195.1"/>
    <property type="molecule type" value="Genomic_DNA"/>
</dbReference>